<accession>A0A1H1SEL4</accession>
<protein>
    <recommendedName>
        <fullName evidence="5">Ig-like domain-containing protein</fullName>
    </recommendedName>
</protein>
<evidence type="ECO:0000256" key="2">
    <source>
        <dbReference type="SAM" id="SignalP"/>
    </source>
</evidence>
<dbReference type="PROSITE" id="PS51257">
    <property type="entry name" value="PROKAR_LIPOPROTEIN"/>
    <property type="match status" value="1"/>
</dbReference>
<keyword evidence="4" id="KW-1185">Reference proteome</keyword>
<dbReference type="STRING" id="113562.SAMN04489716_0839"/>
<name>A0A1H1SEL4_9ACTN</name>
<feature type="region of interest" description="Disordered" evidence="1">
    <location>
        <begin position="118"/>
        <end position="149"/>
    </location>
</feature>
<sequence>MINRGTRRLVAMGVVVAACAVALPGSAPAIPAPPGFSYYTLCFDEPNVSCSVSGVTPEAVPVSTRRPQPTRLSTNGVAGCFQGESRPVVDTVVPVLSVVFTDPSADEIRVTFEEERLDGTGETEEISTSGLPGEKVELEPGENGLEPGASYRWRVRGTDFTAVDPGWSPWCEYTVAAGLVDLREATDPAVVTELGVTPGRRYPVTLTAREWKLVAEAVEEFEDDGTVEEFETAPRTRLDLLLAAAGSGPTRTLTGDQWAAVAAQTAATASAQDMYFEEDPEVAGRDGTGFWTALDRISVQLGGPARPSLGYYR</sequence>
<dbReference type="OrthoDB" id="3296470at2"/>
<dbReference type="RefSeq" id="WP_092541745.1">
    <property type="nucleotide sequence ID" value="NZ_BOMJ01000009.1"/>
</dbReference>
<reference evidence="3 4" key="1">
    <citation type="submission" date="2016-10" db="EMBL/GenBank/DDBJ databases">
        <authorList>
            <person name="de Groot N.N."/>
        </authorList>
    </citation>
    <scope>NUCLEOTIDE SEQUENCE [LARGE SCALE GENOMIC DNA]</scope>
    <source>
        <strain evidence="3 4">DSM 43941</strain>
    </source>
</reference>
<dbReference type="AlphaFoldDB" id="A0A1H1SEL4"/>
<evidence type="ECO:0000256" key="1">
    <source>
        <dbReference type="SAM" id="MobiDB-lite"/>
    </source>
</evidence>
<organism evidence="3 4">
    <name type="scientific">Actinoplanes derwentensis</name>
    <dbReference type="NCBI Taxonomy" id="113562"/>
    <lineage>
        <taxon>Bacteria</taxon>
        <taxon>Bacillati</taxon>
        <taxon>Actinomycetota</taxon>
        <taxon>Actinomycetes</taxon>
        <taxon>Micromonosporales</taxon>
        <taxon>Micromonosporaceae</taxon>
        <taxon>Actinoplanes</taxon>
    </lineage>
</organism>
<proteinExistence type="predicted"/>
<dbReference type="EMBL" id="LT629758">
    <property type="protein sequence ID" value="SDS46417.1"/>
    <property type="molecule type" value="Genomic_DNA"/>
</dbReference>
<gene>
    <name evidence="3" type="ORF">SAMN04489716_0839</name>
</gene>
<evidence type="ECO:0000313" key="3">
    <source>
        <dbReference type="EMBL" id="SDS46417.1"/>
    </source>
</evidence>
<feature type="signal peptide" evidence="2">
    <location>
        <begin position="1"/>
        <end position="29"/>
    </location>
</feature>
<feature type="chain" id="PRO_5009259979" description="Ig-like domain-containing protein" evidence="2">
    <location>
        <begin position="30"/>
        <end position="313"/>
    </location>
</feature>
<dbReference type="Proteomes" id="UP000198688">
    <property type="component" value="Chromosome I"/>
</dbReference>
<evidence type="ECO:0008006" key="5">
    <source>
        <dbReference type="Google" id="ProtNLM"/>
    </source>
</evidence>
<keyword evidence="2" id="KW-0732">Signal</keyword>
<evidence type="ECO:0000313" key="4">
    <source>
        <dbReference type="Proteomes" id="UP000198688"/>
    </source>
</evidence>